<feature type="compositionally biased region" description="Polar residues" evidence="1">
    <location>
        <begin position="147"/>
        <end position="166"/>
    </location>
</feature>
<dbReference type="GeneID" id="39587800"/>
<organism evidence="2 3">
    <name type="scientific">Apiotrichum porosum</name>
    <dbReference type="NCBI Taxonomy" id="105984"/>
    <lineage>
        <taxon>Eukaryota</taxon>
        <taxon>Fungi</taxon>
        <taxon>Dikarya</taxon>
        <taxon>Basidiomycota</taxon>
        <taxon>Agaricomycotina</taxon>
        <taxon>Tremellomycetes</taxon>
        <taxon>Trichosporonales</taxon>
        <taxon>Trichosporonaceae</taxon>
        <taxon>Apiotrichum</taxon>
    </lineage>
</organism>
<gene>
    <name evidence="2" type="ORF">EHS24_003257</name>
</gene>
<sequence length="313" mass="34789">MRIPGGKWKDWQVTLDDSHGNPLTEHNVWHTYPRQVRQADINSKGLVKLDVVCESLEPITVRVIPPTPCDFDALVRPFFEGQWLDGLIVPRDKNPRDISVLYEDQRGIAFEELGSSRIKHFDCNVPSDDATSFGVMAINLIGGVVQADQSPTSNDTSSESNGSAPTQLLKPTEAIPRYRVEFSRGVLPATENDNQAKEDAGMTEIQDQEEAIDVEDQEVDSLESLHDGGQVDGSSSSADIGKSSGPSTRLTSQRGIGRRWNFEDYGDQSDSRGNPLHKPTLSWSDDDYEDGQEAFDRPRKSRTQKTRRSTGRS</sequence>
<evidence type="ECO:0000256" key="1">
    <source>
        <dbReference type="SAM" id="MobiDB-lite"/>
    </source>
</evidence>
<feature type="region of interest" description="Disordered" evidence="1">
    <location>
        <begin position="147"/>
        <end position="174"/>
    </location>
</feature>
<evidence type="ECO:0000313" key="2">
    <source>
        <dbReference type="EMBL" id="RSH77690.1"/>
    </source>
</evidence>
<proteinExistence type="predicted"/>
<feature type="region of interest" description="Disordered" evidence="1">
    <location>
        <begin position="224"/>
        <end position="313"/>
    </location>
</feature>
<comment type="caution">
    <text evidence="2">The sequence shown here is derived from an EMBL/GenBank/DDBJ whole genome shotgun (WGS) entry which is preliminary data.</text>
</comment>
<evidence type="ECO:0000313" key="3">
    <source>
        <dbReference type="Proteomes" id="UP000279236"/>
    </source>
</evidence>
<accession>A0A427XFL4</accession>
<feature type="compositionally biased region" description="Basic residues" evidence="1">
    <location>
        <begin position="299"/>
        <end position="313"/>
    </location>
</feature>
<dbReference type="EMBL" id="RSCE01000015">
    <property type="protein sequence ID" value="RSH77690.1"/>
    <property type="molecule type" value="Genomic_DNA"/>
</dbReference>
<feature type="compositionally biased region" description="Low complexity" evidence="1">
    <location>
        <begin position="233"/>
        <end position="247"/>
    </location>
</feature>
<dbReference type="Proteomes" id="UP000279236">
    <property type="component" value="Unassembled WGS sequence"/>
</dbReference>
<dbReference type="AlphaFoldDB" id="A0A427XFL4"/>
<keyword evidence="3" id="KW-1185">Reference proteome</keyword>
<protein>
    <submittedName>
        <fullName evidence="2">Uncharacterized protein</fullName>
    </submittedName>
</protein>
<feature type="compositionally biased region" description="Acidic residues" evidence="1">
    <location>
        <begin position="284"/>
        <end position="293"/>
    </location>
</feature>
<reference evidence="2 3" key="1">
    <citation type="submission" date="2018-11" db="EMBL/GenBank/DDBJ databases">
        <title>Genome sequence of Apiotrichum porosum DSM 27194.</title>
        <authorList>
            <person name="Aliyu H."/>
            <person name="Gorte O."/>
            <person name="Ochsenreither K."/>
        </authorList>
    </citation>
    <scope>NUCLEOTIDE SEQUENCE [LARGE SCALE GENOMIC DNA]</scope>
    <source>
        <strain evidence="2 3">DSM 27194</strain>
    </source>
</reference>
<name>A0A427XFL4_9TREE</name>
<dbReference type="RefSeq" id="XP_028472837.1">
    <property type="nucleotide sequence ID" value="XM_028618949.1"/>
</dbReference>